<comment type="caution">
    <text evidence="1">The sequence shown here is derived from an EMBL/GenBank/DDBJ whole genome shotgun (WGS) entry which is preliminary data.</text>
</comment>
<keyword evidence="2" id="KW-1185">Reference proteome</keyword>
<name>A0ABX2KAQ3_9PROT</name>
<proteinExistence type="predicted"/>
<gene>
    <name evidence="1" type="ORF">GBZ48_15490</name>
</gene>
<organism evidence="1 2">
    <name type="scientific">Azospirillum melinis</name>
    <dbReference type="NCBI Taxonomy" id="328839"/>
    <lineage>
        <taxon>Bacteria</taxon>
        <taxon>Pseudomonadati</taxon>
        <taxon>Pseudomonadota</taxon>
        <taxon>Alphaproteobacteria</taxon>
        <taxon>Rhodospirillales</taxon>
        <taxon>Azospirillaceae</taxon>
        <taxon>Azospirillum</taxon>
    </lineage>
</organism>
<dbReference type="EMBL" id="WHOS01000018">
    <property type="protein sequence ID" value="NUB00690.1"/>
    <property type="molecule type" value="Genomic_DNA"/>
</dbReference>
<dbReference type="RefSeq" id="WP_174471854.1">
    <property type="nucleotide sequence ID" value="NZ_JAGINN010000001.1"/>
</dbReference>
<accession>A0ABX2KAQ3</accession>
<evidence type="ECO:0000313" key="2">
    <source>
        <dbReference type="Proteomes" id="UP000605086"/>
    </source>
</evidence>
<reference evidence="1 2" key="1">
    <citation type="submission" date="2019-10" db="EMBL/GenBank/DDBJ databases">
        <title>Genome sequence of Azospirillum melinis.</title>
        <authorList>
            <person name="Ambrosini A."/>
            <person name="Sant'Anna F.H."/>
            <person name="Cassan F.D."/>
            <person name="Souza E.M."/>
            <person name="Passaglia L.M.P."/>
        </authorList>
    </citation>
    <scope>NUCLEOTIDE SEQUENCE [LARGE SCALE GENOMIC DNA]</scope>
    <source>
        <strain evidence="1 2">TMCY0552</strain>
    </source>
</reference>
<protein>
    <submittedName>
        <fullName evidence="1">Uncharacterized protein</fullName>
    </submittedName>
</protein>
<dbReference type="Proteomes" id="UP000605086">
    <property type="component" value="Unassembled WGS sequence"/>
</dbReference>
<evidence type="ECO:0000313" key="1">
    <source>
        <dbReference type="EMBL" id="NUB00690.1"/>
    </source>
</evidence>
<sequence length="96" mass="10430">MKPLSPDGERGFSLLMFSDVEIRLPRGKSVLLQFDNFPADSRFHSQIATPDAANHSLKRAPGHQGFTGAAVCEEFRVHGTPLADLICVSADVGYSE</sequence>